<evidence type="ECO:0000313" key="2">
    <source>
        <dbReference type="Proteomes" id="UP001221757"/>
    </source>
</evidence>
<dbReference type="AlphaFoldDB" id="A0AAD7DQY6"/>
<organism evidence="1 2">
    <name type="scientific">Mycena rosella</name>
    <name type="common">Pink bonnet</name>
    <name type="synonym">Agaricus rosellus</name>
    <dbReference type="NCBI Taxonomy" id="1033263"/>
    <lineage>
        <taxon>Eukaryota</taxon>
        <taxon>Fungi</taxon>
        <taxon>Dikarya</taxon>
        <taxon>Basidiomycota</taxon>
        <taxon>Agaricomycotina</taxon>
        <taxon>Agaricomycetes</taxon>
        <taxon>Agaricomycetidae</taxon>
        <taxon>Agaricales</taxon>
        <taxon>Marasmiineae</taxon>
        <taxon>Mycenaceae</taxon>
        <taxon>Mycena</taxon>
    </lineage>
</organism>
<dbReference type="SUPFAM" id="SSF52047">
    <property type="entry name" value="RNI-like"/>
    <property type="match status" value="1"/>
</dbReference>
<comment type="caution">
    <text evidence="1">The sequence shown here is derived from an EMBL/GenBank/DDBJ whole genome shotgun (WGS) entry which is preliminary data.</text>
</comment>
<dbReference type="InterPro" id="IPR032675">
    <property type="entry name" value="LRR_dom_sf"/>
</dbReference>
<dbReference type="Proteomes" id="UP001221757">
    <property type="component" value="Unassembled WGS sequence"/>
</dbReference>
<dbReference type="Gene3D" id="3.80.10.10">
    <property type="entry name" value="Ribonuclease Inhibitor"/>
    <property type="match status" value="1"/>
</dbReference>
<dbReference type="EMBL" id="JARKIE010000029">
    <property type="protein sequence ID" value="KAJ7697666.1"/>
    <property type="molecule type" value="Genomic_DNA"/>
</dbReference>
<protein>
    <submittedName>
        <fullName evidence="1">Uncharacterized protein</fullName>
    </submittedName>
</protein>
<sequence>MACSLSSLRCIRLSRYIFEDPFELQALLWNSPNLKELELAFVHFDRDSVRSAGIIPNTHRARIVLDSLKISYTDSLAIGGILHAFTIVNMTHLRQIKLSYIGGGVLGTLLGANSNKTLEELHMSYSQSRVCLARFLCILSVSIVDLYTQDAVAPDILAAQDCLRLVTLHIGDAAGAAAVLQPLRPLAHLKALKTISITMVHKTRTNPDRWKLLDEQFAYAGDVLKGLEVQIHFNSALTVEEREIISTGLPSLRGRGVLHIHG</sequence>
<proteinExistence type="predicted"/>
<evidence type="ECO:0000313" key="1">
    <source>
        <dbReference type="EMBL" id="KAJ7697666.1"/>
    </source>
</evidence>
<gene>
    <name evidence="1" type="ORF">B0H17DRAFT_1051759</name>
</gene>
<keyword evidence="2" id="KW-1185">Reference proteome</keyword>
<accession>A0AAD7DQY6</accession>
<reference evidence="1" key="1">
    <citation type="submission" date="2023-03" db="EMBL/GenBank/DDBJ databases">
        <title>Massive genome expansion in bonnet fungi (Mycena s.s.) driven by repeated elements and novel gene families across ecological guilds.</title>
        <authorList>
            <consortium name="Lawrence Berkeley National Laboratory"/>
            <person name="Harder C.B."/>
            <person name="Miyauchi S."/>
            <person name="Viragh M."/>
            <person name="Kuo A."/>
            <person name="Thoen E."/>
            <person name="Andreopoulos B."/>
            <person name="Lu D."/>
            <person name="Skrede I."/>
            <person name="Drula E."/>
            <person name="Henrissat B."/>
            <person name="Morin E."/>
            <person name="Kohler A."/>
            <person name="Barry K."/>
            <person name="LaButti K."/>
            <person name="Morin E."/>
            <person name="Salamov A."/>
            <person name="Lipzen A."/>
            <person name="Mereny Z."/>
            <person name="Hegedus B."/>
            <person name="Baldrian P."/>
            <person name="Stursova M."/>
            <person name="Weitz H."/>
            <person name="Taylor A."/>
            <person name="Grigoriev I.V."/>
            <person name="Nagy L.G."/>
            <person name="Martin F."/>
            <person name="Kauserud H."/>
        </authorList>
    </citation>
    <scope>NUCLEOTIDE SEQUENCE</scope>
    <source>
        <strain evidence="1">CBHHK067</strain>
    </source>
</reference>
<name>A0AAD7DQY6_MYCRO</name>